<evidence type="ECO:0000256" key="1">
    <source>
        <dbReference type="SAM" id="MobiDB-lite"/>
    </source>
</evidence>
<evidence type="ECO:0000313" key="3">
    <source>
        <dbReference type="Proteomes" id="UP000646548"/>
    </source>
</evidence>
<feature type="region of interest" description="Disordered" evidence="1">
    <location>
        <begin position="1"/>
        <end position="86"/>
    </location>
</feature>
<reference evidence="2" key="1">
    <citation type="journal article" name="BMC Genomics">
        <title>Long-read sequencing and de novo genome assembly of marine medaka (Oryzias melastigma).</title>
        <authorList>
            <person name="Liang P."/>
            <person name="Saqib H.S.A."/>
            <person name="Ni X."/>
            <person name="Shen Y."/>
        </authorList>
    </citation>
    <scope>NUCLEOTIDE SEQUENCE</scope>
    <source>
        <strain evidence="2">Bigg-433</strain>
    </source>
</reference>
<comment type="caution">
    <text evidence="2">The sequence shown here is derived from an EMBL/GenBank/DDBJ whole genome shotgun (WGS) entry which is preliminary data.</text>
</comment>
<sequence>MHLSDQKKCLYSERKRHTDERLKQQSSCSSICSTPARKEGHSKATGLSGPSLRGPDLDASRRRGRSDGTGGGVRDSEGRVSKGDDNQISDVITSVTLLGFGISCKFSMQGI</sequence>
<dbReference type="AlphaFoldDB" id="A0A834CH71"/>
<dbReference type="EMBL" id="WKFB01000304">
    <property type="protein sequence ID" value="KAF6727403.1"/>
    <property type="molecule type" value="Genomic_DNA"/>
</dbReference>
<gene>
    <name evidence="2" type="ORF">FQA47_021159</name>
</gene>
<feature type="compositionally biased region" description="Basic and acidic residues" evidence="1">
    <location>
        <begin position="74"/>
        <end position="85"/>
    </location>
</feature>
<proteinExistence type="predicted"/>
<evidence type="ECO:0000313" key="2">
    <source>
        <dbReference type="EMBL" id="KAF6727403.1"/>
    </source>
</evidence>
<accession>A0A834CH71</accession>
<protein>
    <submittedName>
        <fullName evidence="2">Uncharacterized protein</fullName>
    </submittedName>
</protein>
<dbReference type="Proteomes" id="UP000646548">
    <property type="component" value="Unassembled WGS sequence"/>
</dbReference>
<feature type="compositionally biased region" description="Polar residues" evidence="1">
    <location>
        <begin position="24"/>
        <end position="33"/>
    </location>
</feature>
<organism evidence="2 3">
    <name type="scientific">Oryzias melastigma</name>
    <name type="common">Marine medaka</name>
    <dbReference type="NCBI Taxonomy" id="30732"/>
    <lineage>
        <taxon>Eukaryota</taxon>
        <taxon>Metazoa</taxon>
        <taxon>Chordata</taxon>
        <taxon>Craniata</taxon>
        <taxon>Vertebrata</taxon>
        <taxon>Euteleostomi</taxon>
        <taxon>Actinopterygii</taxon>
        <taxon>Neopterygii</taxon>
        <taxon>Teleostei</taxon>
        <taxon>Neoteleostei</taxon>
        <taxon>Acanthomorphata</taxon>
        <taxon>Ovalentaria</taxon>
        <taxon>Atherinomorphae</taxon>
        <taxon>Beloniformes</taxon>
        <taxon>Adrianichthyidae</taxon>
        <taxon>Oryziinae</taxon>
        <taxon>Oryzias</taxon>
    </lineage>
</organism>
<name>A0A834CH71_ORYME</name>
<feature type="compositionally biased region" description="Basic and acidic residues" evidence="1">
    <location>
        <begin position="1"/>
        <end position="23"/>
    </location>
</feature>